<protein>
    <submittedName>
        <fullName evidence="3">Uncharacterized protein</fullName>
    </submittedName>
</protein>
<accession>U4L593</accession>
<feature type="coiled-coil region" evidence="1">
    <location>
        <begin position="90"/>
        <end position="123"/>
    </location>
</feature>
<reference evidence="3 4" key="1">
    <citation type="journal article" date="2013" name="PLoS Genet.">
        <title>The genome and development-dependent transcriptomes of Pyronema confluens: a window into fungal evolution.</title>
        <authorList>
            <person name="Traeger S."/>
            <person name="Altegoer F."/>
            <person name="Freitag M."/>
            <person name="Gabaldon T."/>
            <person name="Kempken F."/>
            <person name="Kumar A."/>
            <person name="Marcet-Houben M."/>
            <person name="Poggeler S."/>
            <person name="Stajich J.E."/>
            <person name="Nowrousian M."/>
        </authorList>
    </citation>
    <scope>NUCLEOTIDE SEQUENCE [LARGE SCALE GENOMIC DNA]</scope>
    <source>
        <strain evidence="4">CBS 100304</strain>
        <tissue evidence="3">Vegetative mycelium</tissue>
    </source>
</reference>
<proteinExistence type="predicted"/>
<evidence type="ECO:0000313" key="4">
    <source>
        <dbReference type="Proteomes" id="UP000018144"/>
    </source>
</evidence>
<feature type="region of interest" description="Disordered" evidence="2">
    <location>
        <begin position="174"/>
        <end position="208"/>
    </location>
</feature>
<dbReference type="OrthoDB" id="10675335at2759"/>
<gene>
    <name evidence="3" type="ORF">PCON_11550</name>
</gene>
<dbReference type="Proteomes" id="UP000018144">
    <property type="component" value="Unassembled WGS sequence"/>
</dbReference>
<sequence length="283" mass="33734">MASTTITLSIMTIDTHRNPHPTQHNRRIYRFCACNRCVNAAYRCKRAQSQCIRDGTISLWYHRFGLPVVCKDCWEDPSLWKYRDYQTNVKEELARNIRSWSQKKAAKKEAAKKKKAAEKEKWEKFKKKIMKKRNAANEKAAEKEVVDKEEWEKFREEIMEDWEKFKKERMERREAAKKEAAKKKAAEKEAAKKEAAKKEAAKKESRDKFNKEMVEKVKTVFKNMLPRWGKKKGGIQILECEKVREMQVKPDRSYELEEEKLEAFAKWSEKAKETEMRKLESLI</sequence>
<name>U4L593_PYROM</name>
<evidence type="ECO:0000256" key="2">
    <source>
        <dbReference type="SAM" id="MobiDB-lite"/>
    </source>
</evidence>
<evidence type="ECO:0000313" key="3">
    <source>
        <dbReference type="EMBL" id="CCX11956.1"/>
    </source>
</evidence>
<evidence type="ECO:0000256" key="1">
    <source>
        <dbReference type="SAM" id="Coils"/>
    </source>
</evidence>
<keyword evidence="4" id="KW-1185">Reference proteome</keyword>
<dbReference type="EMBL" id="HF935656">
    <property type="protein sequence ID" value="CCX11956.1"/>
    <property type="molecule type" value="Genomic_DNA"/>
</dbReference>
<organism evidence="3 4">
    <name type="scientific">Pyronema omphalodes (strain CBS 100304)</name>
    <name type="common">Pyronema confluens</name>
    <dbReference type="NCBI Taxonomy" id="1076935"/>
    <lineage>
        <taxon>Eukaryota</taxon>
        <taxon>Fungi</taxon>
        <taxon>Dikarya</taxon>
        <taxon>Ascomycota</taxon>
        <taxon>Pezizomycotina</taxon>
        <taxon>Pezizomycetes</taxon>
        <taxon>Pezizales</taxon>
        <taxon>Pyronemataceae</taxon>
        <taxon>Pyronema</taxon>
    </lineage>
</organism>
<dbReference type="AlphaFoldDB" id="U4L593"/>
<keyword evidence="1" id="KW-0175">Coiled coil</keyword>